<organism evidence="2 3">
    <name type="scientific">Drosophila virilis</name>
    <name type="common">Fruit fly</name>
    <dbReference type="NCBI Taxonomy" id="7244"/>
    <lineage>
        <taxon>Eukaryota</taxon>
        <taxon>Metazoa</taxon>
        <taxon>Ecdysozoa</taxon>
        <taxon>Arthropoda</taxon>
        <taxon>Hexapoda</taxon>
        <taxon>Insecta</taxon>
        <taxon>Pterygota</taxon>
        <taxon>Neoptera</taxon>
        <taxon>Endopterygota</taxon>
        <taxon>Diptera</taxon>
        <taxon>Brachycera</taxon>
        <taxon>Muscomorpha</taxon>
        <taxon>Ephydroidea</taxon>
        <taxon>Drosophilidae</taxon>
        <taxon>Drosophila</taxon>
    </lineage>
</organism>
<dbReference type="eggNOG" id="ENOG502T9DP">
    <property type="taxonomic scope" value="Eukaryota"/>
</dbReference>
<gene>
    <name evidence="2" type="primary">Dvir\GJ24156</name>
    <name evidence="2" type="ORF">Dvir_GJ24156</name>
</gene>
<dbReference type="STRING" id="7244.B4M150"/>
<dbReference type="Proteomes" id="UP000008792">
    <property type="component" value="Unassembled WGS sequence"/>
</dbReference>
<evidence type="ECO:0000313" key="2">
    <source>
        <dbReference type="EMBL" id="EDW67461.2"/>
    </source>
</evidence>
<dbReference type="AlphaFoldDB" id="B4M150"/>
<evidence type="ECO:0000313" key="3">
    <source>
        <dbReference type="Proteomes" id="UP000008792"/>
    </source>
</evidence>
<name>B4M150_DROVI</name>
<sequence>MMLMPLLLLPLLLFDAANAKALMPLNATGNAANKIPIFPPAQQNSASVNPEDINLFTNMFLSLLKGTGDWRNQVAIDTVQSVWQSPPIVDYSHRLFST</sequence>
<protein>
    <submittedName>
        <fullName evidence="2">Uncharacterized protein</fullName>
    </submittedName>
</protein>
<dbReference type="EMBL" id="CH940650">
    <property type="protein sequence ID" value="EDW67461.2"/>
    <property type="molecule type" value="Genomic_DNA"/>
</dbReference>
<keyword evidence="1" id="KW-0732">Signal</keyword>
<keyword evidence="3" id="KW-1185">Reference proteome</keyword>
<accession>B4M150</accession>
<feature type="signal peptide" evidence="1">
    <location>
        <begin position="1"/>
        <end position="19"/>
    </location>
</feature>
<dbReference type="HOGENOM" id="CLU_2374962_0_0_1"/>
<dbReference type="InParanoid" id="B4M150"/>
<reference evidence="2 3" key="1">
    <citation type="journal article" date="2007" name="Nature">
        <title>Evolution of genes and genomes on the Drosophila phylogeny.</title>
        <authorList>
            <consortium name="Drosophila 12 Genomes Consortium"/>
            <person name="Clark A.G."/>
            <person name="Eisen M.B."/>
            <person name="Smith D.R."/>
            <person name="Bergman C.M."/>
            <person name="Oliver B."/>
            <person name="Markow T.A."/>
            <person name="Kaufman T.C."/>
            <person name="Kellis M."/>
            <person name="Gelbart W."/>
            <person name="Iyer V.N."/>
            <person name="Pollard D.A."/>
            <person name="Sackton T.B."/>
            <person name="Larracuente A.M."/>
            <person name="Singh N.D."/>
            <person name="Abad J.P."/>
            <person name="Abt D.N."/>
            <person name="Adryan B."/>
            <person name="Aguade M."/>
            <person name="Akashi H."/>
            <person name="Anderson W.W."/>
            <person name="Aquadro C.F."/>
            <person name="Ardell D.H."/>
            <person name="Arguello R."/>
            <person name="Artieri C.G."/>
            <person name="Barbash D.A."/>
            <person name="Barker D."/>
            <person name="Barsanti P."/>
            <person name="Batterham P."/>
            <person name="Batzoglou S."/>
            <person name="Begun D."/>
            <person name="Bhutkar A."/>
            <person name="Blanco E."/>
            <person name="Bosak S.A."/>
            <person name="Bradley R.K."/>
            <person name="Brand A.D."/>
            <person name="Brent M.R."/>
            <person name="Brooks A.N."/>
            <person name="Brown R.H."/>
            <person name="Butlin R.K."/>
            <person name="Caggese C."/>
            <person name="Calvi B.R."/>
            <person name="Bernardo de Carvalho A."/>
            <person name="Caspi A."/>
            <person name="Castrezana S."/>
            <person name="Celniker S.E."/>
            <person name="Chang J.L."/>
            <person name="Chapple C."/>
            <person name="Chatterji S."/>
            <person name="Chinwalla A."/>
            <person name="Civetta A."/>
            <person name="Clifton S.W."/>
            <person name="Comeron J.M."/>
            <person name="Costello J.C."/>
            <person name="Coyne J.A."/>
            <person name="Daub J."/>
            <person name="David R.G."/>
            <person name="Delcher A.L."/>
            <person name="Delehaunty K."/>
            <person name="Do C.B."/>
            <person name="Ebling H."/>
            <person name="Edwards K."/>
            <person name="Eickbush T."/>
            <person name="Evans J.D."/>
            <person name="Filipski A."/>
            <person name="Findeiss S."/>
            <person name="Freyhult E."/>
            <person name="Fulton L."/>
            <person name="Fulton R."/>
            <person name="Garcia A.C."/>
            <person name="Gardiner A."/>
            <person name="Garfield D.A."/>
            <person name="Garvin B.E."/>
            <person name="Gibson G."/>
            <person name="Gilbert D."/>
            <person name="Gnerre S."/>
            <person name="Godfrey J."/>
            <person name="Good R."/>
            <person name="Gotea V."/>
            <person name="Gravely B."/>
            <person name="Greenberg A.J."/>
            <person name="Griffiths-Jones S."/>
            <person name="Gross S."/>
            <person name="Guigo R."/>
            <person name="Gustafson E.A."/>
            <person name="Haerty W."/>
            <person name="Hahn M.W."/>
            <person name="Halligan D.L."/>
            <person name="Halpern A.L."/>
            <person name="Halter G.M."/>
            <person name="Han M.V."/>
            <person name="Heger A."/>
            <person name="Hillier L."/>
            <person name="Hinrichs A.S."/>
            <person name="Holmes I."/>
            <person name="Hoskins R.A."/>
            <person name="Hubisz M.J."/>
            <person name="Hultmark D."/>
            <person name="Huntley M.A."/>
            <person name="Jaffe D.B."/>
            <person name="Jagadeeshan S."/>
            <person name="Jeck W.R."/>
            <person name="Johnson J."/>
            <person name="Jones C.D."/>
            <person name="Jordan W.C."/>
            <person name="Karpen G.H."/>
            <person name="Kataoka E."/>
            <person name="Keightley P.D."/>
            <person name="Kheradpour P."/>
            <person name="Kirkness E.F."/>
            <person name="Koerich L.B."/>
            <person name="Kristiansen K."/>
            <person name="Kudrna D."/>
            <person name="Kulathinal R.J."/>
            <person name="Kumar S."/>
            <person name="Kwok R."/>
            <person name="Lander E."/>
            <person name="Langley C.H."/>
            <person name="Lapoint R."/>
            <person name="Lazzaro B.P."/>
            <person name="Lee S.J."/>
            <person name="Levesque L."/>
            <person name="Li R."/>
            <person name="Lin C.F."/>
            <person name="Lin M.F."/>
            <person name="Lindblad-Toh K."/>
            <person name="Llopart A."/>
            <person name="Long M."/>
            <person name="Low L."/>
            <person name="Lozovsky E."/>
            <person name="Lu J."/>
            <person name="Luo M."/>
            <person name="Machado C.A."/>
            <person name="Makalowski W."/>
            <person name="Marzo M."/>
            <person name="Matsuda M."/>
            <person name="Matzkin L."/>
            <person name="McAllister B."/>
            <person name="McBride C.S."/>
            <person name="McKernan B."/>
            <person name="McKernan K."/>
            <person name="Mendez-Lago M."/>
            <person name="Minx P."/>
            <person name="Mollenhauer M.U."/>
            <person name="Montooth K."/>
            <person name="Mount S.M."/>
            <person name="Mu X."/>
            <person name="Myers E."/>
            <person name="Negre B."/>
            <person name="Newfeld S."/>
            <person name="Nielsen R."/>
            <person name="Noor M.A."/>
            <person name="O'Grady P."/>
            <person name="Pachter L."/>
            <person name="Papaceit M."/>
            <person name="Parisi M.J."/>
            <person name="Parisi M."/>
            <person name="Parts L."/>
            <person name="Pedersen J.S."/>
            <person name="Pesole G."/>
            <person name="Phillippy A.M."/>
            <person name="Ponting C.P."/>
            <person name="Pop M."/>
            <person name="Porcelli D."/>
            <person name="Powell J.R."/>
            <person name="Prohaska S."/>
            <person name="Pruitt K."/>
            <person name="Puig M."/>
            <person name="Quesneville H."/>
            <person name="Ram K.R."/>
            <person name="Rand D."/>
            <person name="Rasmussen M.D."/>
            <person name="Reed L.K."/>
            <person name="Reenan R."/>
            <person name="Reily A."/>
            <person name="Remington K.A."/>
            <person name="Rieger T.T."/>
            <person name="Ritchie M.G."/>
            <person name="Robin C."/>
            <person name="Rogers Y.H."/>
            <person name="Rohde C."/>
            <person name="Rozas J."/>
            <person name="Rubenfield M.J."/>
            <person name="Ruiz A."/>
            <person name="Russo S."/>
            <person name="Salzberg S.L."/>
            <person name="Sanchez-Gracia A."/>
            <person name="Saranga D.J."/>
            <person name="Sato H."/>
            <person name="Schaeffer S.W."/>
            <person name="Schatz M.C."/>
            <person name="Schlenke T."/>
            <person name="Schwartz R."/>
            <person name="Segarra C."/>
            <person name="Singh R.S."/>
            <person name="Sirot L."/>
            <person name="Sirota M."/>
            <person name="Sisneros N.B."/>
            <person name="Smith C.D."/>
            <person name="Smith T.F."/>
            <person name="Spieth J."/>
            <person name="Stage D.E."/>
            <person name="Stark A."/>
            <person name="Stephan W."/>
            <person name="Strausberg R.L."/>
            <person name="Strempel S."/>
            <person name="Sturgill D."/>
            <person name="Sutton G."/>
            <person name="Sutton G.G."/>
            <person name="Tao W."/>
            <person name="Teichmann S."/>
            <person name="Tobari Y.N."/>
            <person name="Tomimura Y."/>
            <person name="Tsolas J.M."/>
            <person name="Valente V.L."/>
            <person name="Venter E."/>
            <person name="Venter J.C."/>
            <person name="Vicario S."/>
            <person name="Vieira F.G."/>
            <person name="Vilella A.J."/>
            <person name="Villasante A."/>
            <person name="Walenz B."/>
            <person name="Wang J."/>
            <person name="Wasserman M."/>
            <person name="Watts T."/>
            <person name="Wilson D."/>
            <person name="Wilson R.K."/>
            <person name="Wing R.A."/>
            <person name="Wolfner M.F."/>
            <person name="Wong A."/>
            <person name="Wong G.K."/>
            <person name="Wu C.I."/>
            <person name="Wu G."/>
            <person name="Yamamoto D."/>
            <person name="Yang H.P."/>
            <person name="Yang S.P."/>
            <person name="Yorke J.A."/>
            <person name="Yoshida K."/>
            <person name="Zdobnov E."/>
            <person name="Zhang P."/>
            <person name="Zhang Y."/>
            <person name="Zimin A.V."/>
            <person name="Baldwin J."/>
            <person name="Abdouelleil A."/>
            <person name="Abdulkadir J."/>
            <person name="Abebe A."/>
            <person name="Abera B."/>
            <person name="Abreu J."/>
            <person name="Acer S.C."/>
            <person name="Aftuck L."/>
            <person name="Alexander A."/>
            <person name="An P."/>
            <person name="Anderson E."/>
            <person name="Anderson S."/>
            <person name="Arachi H."/>
            <person name="Azer M."/>
            <person name="Bachantsang P."/>
            <person name="Barry A."/>
            <person name="Bayul T."/>
            <person name="Berlin A."/>
            <person name="Bessette D."/>
            <person name="Bloom T."/>
            <person name="Blye J."/>
            <person name="Boguslavskiy L."/>
            <person name="Bonnet C."/>
            <person name="Boukhgalter B."/>
            <person name="Bourzgui I."/>
            <person name="Brown A."/>
            <person name="Cahill P."/>
            <person name="Channer S."/>
            <person name="Cheshatsang Y."/>
            <person name="Chuda L."/>
            <person name="Citroen M."/>
            <person name="Collymore A."/>
            <person name="Cooke P."/>
            <person name="Costello M."/>
            <person name="D'Aco K."/>
            <person name="Daza R."/>
            <person name="De Haan G."/>
            <person name="DeGray S."/>
            <person name="DeMaso C."/>
            <person name="Dhargay N."/>
            <person name="Dooley K."/>
            <person name="Dooley E."/>
            <person name="Doricent M."/>
            <person name="Dorje P."/>
            <person name="Dorjee K."/>
            <person name="Dupes A."/>
            <person name="Elong R."/>
            <person name="Falk J."/>
            <person name="Farina A."/>
            <person name="Faro S."/>
            <person name="Ferguson D."/>
            <person name="Fisher S."/>
            <person name="Foley C.D."/>
            <person name="Franke A."/>
            <person name="Friedrich D."/>
            <person name="Gadbois L."/>
            <person name="Gearin G."/>
            <person name="Gearin C.R."/>
            <person name="Giannoukos G."/>
            <person name="Goode T."/>
            <person name="Graham J."/>
            <person name="Grandbois E."/>
            <person name="Grewal S."/>
            <person name="Gyaltsen K."/>
            <person name="Hafez N."/>
            <person name="Hagos B."/>
            <person name="Hall J."/>
            <person name="Henson C."/>
            <person name="Hollinger A."/>
            <person name="Honan T."/>
            <person name="Huard M.D."/>
            <person name="Hughes L."/>
            <person name="Hurhula B."/>
            <person name="Husby M.E."/>
            <person name="Kamat A."/>
            <person name="Kanga B."/>
            <person name="Kashin S."/>
            <person name="Khazanovich D."/>
            <person name="Kisner P."/>
            <person name="Lance K."/>
            <person name="Lara M."/>
            <person name="Lee W."/>
            <person name="Lennon N."/>
            <person name="Letendre F."/>
            <person name="LeVine R."/>
            <person name="Lipovsky A."/>
            <person name="Liu X."/>
            <person name="Liu J."/>
            <person name="Liu S."/>
            <person name="Lokyitsang T."/>
            <person name="Lokyitsang Y."/>
            <person name="Lubonja R."/>
            <person name="Lui A."/>
            <person name="MacDonald P."/>
            <person name="Magnisalis V."/>
            <person name="Maru K."/>
            <person name="Matthews C."/>
            <person name="McCusker W."/>
            <person name="McDonough S."/>
            <person name="Mehta T."/>
            <person name="Meldrim J."/>
            <person name="Meneus L."/>
            <person name="Mihai O."/>
            <person name="Mihalev A."/>
            <person name="Mihova T."/>
            <person name="Mittelman R."/>
            <person name="Mlenga V."/>
            <person name="Montmayeur A."/>
            <person name="Mulrain L."/>
            <person name="Navidi A."/>
            <person name="Naylor J."/>
            <person name="Negash T."/>
            <person name="Nguyen T."/>
            <person name="Nguyen N."/>
            <person name="Nicol R."/>
            <person name="Norbu C."/>
            <person name="Norbu N."/>
            <person name="Novod N."/>
            <person name="O'Neill B."/>
            <person name="Osman S."/>
            <person name="Markiewicz E."/>
            <person name="Oyono O.L."/>
            <person name="Patti C."/>
            <person name="Phunkhang P."/>
            <person name="Pierre F."/>
            <person name="Priest M."/>
            <person name="Raghuraman S."/>
            <person name="Rege F."/>
            <person name="Reyes R."/>
            <person name="Rise C."/>
            <person name="Rogov P."/>
            <person name="Ross K."/>
            <person name="Ryan E."/>
            <person name="Settipalli S."/>
            <person name="Shea T."/>
            <person name="Sherpa N."/>
            <person name="Shi L."/>
            <person name="Shih D."/>
            <person name="Sparrow T."/>
            <person name="Spaulding J."/>
            <person name="Stalker J."/>
            <person name="Stange-Thomann N."/>
            <person name="Stavropoulos S."/>
            <person name="Stone C."/>
            <person name="Strader C."/>
            <person name="Tesfaye S."/>
            <person name="Thomson T."/>
            <person name="Thoulutsang Y."/>
            <person name="Thoulutsang D."/>
            <person name="Topham K."/>
            <person name="Topping I."/>
            <person name="Tsamla T."/>
            <person name="Vassiliev H."/>
            <person name="Vo A."/>
            <person name="Wangchuk T."/>
            <person name="Wangdi T."/>
            <person name="Weiand M."/>
            <person name="Wilkinson J."/>
            <person name="Wilson A."/>
            <person name="Yadav S."/>
            <person name="Young G."/>
            <person name="Yu Q."/>
            <person name="Zembek L."/>
            <person name="Zhong D."/>
            <person name="Zimmer A."/>
            <person name="Zwirko Z."/>
            <person name="Jaffe D.B."/>
            <person name="Alvarez P."/>
            <person name="Brockman W."/>
            <person name="Butler J."/>
            <person name="Chin C."/>
            <person name="Gnerre S."/>
            <person name="Grabherr M."/>
            <person name="Kleber M."/>
            <person name="Mauceli E."/>
            <person name="MacCallum I."/>
        </authorList>
    </citation>
    <scope>NUCLEOTIDE SEQUENCE [LARGE SCALE GENOMIC DNA]</scope>
    <source>
        <strain evidence="3">Tucson 15010-1051.87</strain>
    </source>
</reference>
<feature type="chain" id="PRO_5006457578" evidence="1">
    <location>
        <begin position="20"/>
        <end position="98"/>
    </location>
</feature>
<evidence type="ECO:0000256" key="1">
    <source>
        <dbReference type="SAM" id="SignalP"/>
    </source>
</evidence>
<proteinExistence type="predicted"/>